<organism evidence="2 3">
    <name type="scientific">Trypanosoma cruzi marinkellei</name>
    <dbReference type="NCBI Taxonomy" id="85056"/>
    <lineage>
        <taxon>Eukaryota</taxon>
        <taxon>Discoba</taxon>
        <taxon>Euglenozoa</taxon>
        <taxon>Kinetoplastea</taxon>
        <taxon>Metakinetoplastina</taxon>
        <taxon>Trypanosomatida</taxon>
        <taxon>Trypanosomatidae</taxon>
        <taxon>Trypanosoma</taxon>
        <taxon>Schizotrypanum</taxon>
    </lineage>
</organism>
<dbReference type="EMBL" id="AHKC01012398">
    <property type="protein sequence ID" value="EKF30156.1"/>
    <property type="molecule type" value="Genomic_DNA"/>
</dbReference>
<sequence>MHWNNVYSGLPNSYQGTFNPLPRNNELFFVKYNTLSHNHQMHCPNMAPYQMDGRILPYTACDNRTHVSMRGHRQWYEDALKSIKHVPSPEWKSLGALDVGGGNEEKERHEFYWAKYDENEVFENGDAHWNETKNFMDPEEGTQLLPTFKSLLAYGRNSLEGEGKEDMRSLQQHSRTSAVDDGVNQLFRSRIGYIEEERVEDTRTKVKPAKELRASLVPSNLFIELSDSNEESSSSKSSFSEQKTESFSVGSRTISIKKDDGDEYDNCGKSRLYNDGRWSFEKDGTSVTSHLLGNRQRALEGSFLNNAFNASFSLPTPAMHQGRNNSVFGQSVFRGGDESINQLSCLGRTQMGGEDVFFRRTITGPLVDTEENSYNLGHSFPKVPSLKSRHRSDNIEMTPLPNRAFSGLKRIPNFPPSYGRHGWHRSSLPGEEKLNFHKDPPWNSREAEQDGLVRVDPEKTELQRVRRASVPFTSFSFKDAGKRQITLAVEELNAVKLDIPLTSTHETKQKQPPQQKQMRETHPPYILREGQQCSSKERQGQLPKLIQRYKFWSSHKNEDEGEKFSIPTISETRCRNPSEPVKKEPMAVRSPKTQRQQISVVREQLADILPVKGTERQKRNGTNAIPSTALTRKANPEPKNDKIERKTALQEERPRIPTLPSVTSKNILLAPKNRNVENDNILGLSMDYQF</sequence>
<accession>K2N6B0</accession>
<feature type="region of interest" description="Disordered" evidence="1">
    <location>
        <begin position="616"/>
        <end position="653"/>
    </location>
</feature>
<feature type="region of interest" description="Disordered" evidence="1">
    <location>
        <begin position="572"/>
        <end position="597"/>
    </location>
</feature>
<proteinExistence type="predicted"/>
<dbReference type="OrthoDB" id="242264at2759"/>
<comment type="caution">
    <text evidence="2">The sequence shown here is derived from an EMBL/GenBank/DDBJ whole genome shotgun (WGS) entry which is preliminary data.</text>
</comment>
<dbReference type="AlphaFoldDB" id="K2N6B0"/>
<protein>
    <submittedName>
        <fullName evidence="2">Uncharacterized protein</fullName>
    </submittedName>
</protein>
<evidence type="ECO:0000256" key="1">
    <source>
        <dbReference type="SAM" id="MobiDB-lite"/>
    </source>
</evidence>
<evidence type="ECO:0000313" key="3">
    <source>
        <dbReference type="Proteomes" id="UP000007350"/>
    </source>
</evidence>
<feature type="compositionally biased region" description="Basic and acidic residues" evidence="1">
    <location>
        <begin position="634"/>
        <end position="653"/>
    </location>
</feature>
<keyword evidence="3" id="KW-1185">Reference proteome</keyword>
<dbReference type="Proteomes" id="UP000007350">
    <property type="component" value="Unassembled WGS sequence"/>
</dbReference>
<name>K2N6B0_TRYCR</name>
<evidence type="ECO:0000313" key="2">
    <source>
        <dbReference type="EMBL" id="EKF30156.1"/>
    </source>
</evidence>
<reference evidence="2 3" key="1">
    <citation type="journal article" date="2012" name="BMC Genomics">
        <title>Comparative genomic analysis of human infective Trypanosoma cruzi lineages with the bat-restricted subspecies T. cruzi marinkellei.</title>
        <authorList>
            <person name="Franzen O."/>
            <person name="Talavera-Lopez C."/>
            <person name="Ochaya S."/>
            <person name="Butler C.E."/>
            <person name="Messenger L.A."/>
            <person name="Lewis M.D."/>
            <person name="Llewellyn M.S."/>
            <person name="Marinkelle C.J."/>
            <person name="Tyler K.M."/>
            <person name="Miles M.A."/>
            <person name="Andersson B."/>
        </authorList>
    </citation>
    <scope>NUCLEOTIDE SEQUENCE [LARGE SCALE GENOMIC DNA]</scope>
    <source>
        <strain evidence="2 3">B7</strain>
    </source>
</reference>
<gene>
    <name evidence="2" type="ORF">MOQ_006039</name>
</gene>
<feature type="compositionally biased region" description="Basic and acidic residues" evidence="1">
    <location>
        <begin position="572"/>
        <end position="586"/>
    </location>
</feature>
<feature type="compositionally biased region" description="Polar residues" evidence="1">
    <location>
        <begin position="620"/>
        <end position="630"/>
    </location>
</feature>